<dbReference type="GO" id="GO:0006275">
    <property type="term" value="P:regulation of DNA replication"/>
    <property type="evidence" value="ECO:0007669"/>
    <property type="project" value="UniProtKB-UniRule"/>
</dbReference>
<dbReference type="InterPro" id="IPR046938">
    <property type="entry name" value="DNA_clamp_sf"/>
</dbReference>
<gene>
    <name evidence="3" type="primary">pcn</name>
    <name evidence="6" type="ORF">SAMN06264867_11023</name>
</gene>
<comment type="similarity">
    <text evidence="3">Belongs to the PCNA family.</text>
</comment>
<dbReference type="OrthoDB" id="14749at2157"/>
<protein>
    <recommendedName>
        <fullName evidence="3">DNA polymerase sliding clamp</fullName>
    </recommendedName>
    <alternativeName>
        <fullName evidence="3">Proliferating cell nuclear antigen homolog</fullName>
        <shortName evidence="3">PCNA</shortName>
    </alternativeName>
</protein>
<sequence length="288" mass="30450">MAAADAEGGEEATADDEAEDVSNAEADAVGSLTVVIRAEVLQQVIDQLLTVVDEAIFRIGHDGLSVAAVDPANVAMVDLEVEPGAFESVGDGMFPIGINIQRLDDYIDGASGGDPVTLQYVAENRSILVEHTNVEVEMAGIDPDYMRGEPDVPEIDHSAEFEADAKVLRDAVENAQLVSDHVSLEADDDDGALVVNGEGDTDNIETVIEGDDLLGANFSKGVKSMFSLAYLVGGSTGGSKYKGILKPLGSGTELSGKIDDEMPIFLDYDFADGFGHVRMMLAPRIQND</sequence>
<dbReference type="InterPro" id="IPR022648">
    <property type="entry name" value="Pr_cel_nuc_antig_N"/>
</dbReference>
<dbReference type="Proteomes" id="UP000319712">
    <property type="component" value="Unassembled WGS sequence"/>
</dbReference>
<organism evidence="6 7">
    <name type="scientific">Halorubrum cibi</name>
    <dbReference type="NCBI Taxonomy" id="413815"/>
    <lineage>
        <taxon>Archaea</taxon>
        <taxon>Methanobacteriati</taxon>
        <taxon>Methanobacteriota</taxon>
        <taxon>Stenosarchaea group</taxon>
        <taxon>Halobacteria</taxon>
        <taxon>Halobacteriales</taxon>
        <taxon>Haloferacaceae</taxon>
        <taxon>Halorubrum</taxon>
    </lineage>
</organism>
<feature type="domain" description="Proliferating cell nuclear antigen PCNA N-terminal" evidence="5">
    <location>
        <begin position="37"/>
        <end position="126"/>
    </location>
</feature>
<dbReference type="GO" id="GO:0006272">
    <property type="term" value="P:leading strand elongation"/>
    <property type="evidence" value="ECO:0007669"/>
    <property type="project" value="TreeGrafter"/>
</dbReference>
<evidence type="ECO:0000259" key="5">
    <source>
        <dbReference type="Pfam" id="PF00705"/>
    </source>
</evidence>
<dbReference type="Pfam" id="PF00705">
    <property type="entry name" value="PCNA_N"/>
    <property type="match status" value="1"/>
</dbReference>
<dbReference type="PROSITE" id="PS01251">
    <property type="entry name" value="PCNA_1"/>
    <property type="match status" value="1"/>
</dbReference>
<evidence type="ECO:0000313" key="6">
    <source>
        <dbReference type="EMBL" id="SMO81507.1"/>
    </source>
</evidence>
<dbReference type="CDD" id="cd00577">
    <property type="entry name" value="PCNA"/>
    <property type="match status" value="1"/>
</dbReference>
<keyword evidence="1 3" id="KW-0235">DNA replication</keyword>
<evidence type="ECO:0000313" key="7">
    <source>
        <dbReference type="Proteomes" id="UP000319712"/>
    </source>
</evidence>
<dbReference type="EMBL" id="FXTD01000010">
    <property type="protein sequence ID" value="SMO81507.1"/>
    <property type="molecule type" value="Genomic_DNA"/>
</dbReference>
<dbReference type="PRINTS" id="PR00339">
    <property type="entry name" value="PCNACYCLIN"/>
</dbReference>
<dbReference type="InterPro" id="IPR000730">
    <property type="entry name" value="Pr_cel_nuc_antig"/>
</dbReference>
<dbReference type="PANTHER" id="PTHR11352">
    <property type="entry name" value="PROLIFERATING CELL NUCLEAR ANTIGEN"/>
    <property type="match status" value="1"/>
</dbReference>
<accession>A0A521EC57</accession>
<dbReference type="RefSeq" id="WP_142987344.1">
    <property type="nucleotide sequence ID" value="NZ_FXTD01000010.1"/>
</dbReference>
<keyword evidence="7" id="KW-1185">Reference proteome</keyword>
<dbReference type="InterPro" id="IPR022659">
    <property type="entry name" value="Pr_cel_nuc_antig_CS"/>
</dbReference>
<evidence type="ECO:0000256" key="1">
    <source>
        <dbReference type="ARBA" id="ARBA00022705"/>
    </source>
</evidence>
<dbReference type="AlphaFoldDB" id="A0A521EC57"/>
<keyword evidence="2 3" id="KW-0238">DNA-binding</keyword>
<reference evidence="6 7" key="1">
    <citation type="submission" date="2017-05" db="EMBL/GenBank/DDBJ databases">
        <authorList>
            <person name="Varghese N."/>
            <person name="Submissions S."/>
        </authorList>
    </citation>
    <scope>NUCLEOTIDE SEQUENCE [LARGE SCALE GENOMIC DNA]</scope>
    <source>
        <strain evidence="6 7">DSM 19504</strain>
    </source>
</reference>
<name>A0A521EC57_9EURY</name>
<comment type="function">
    <text evidence="3">Sliding clamp subunit that acts as a moving platform for DNA processing. Responsible for tethering the catalytic subunit of DNA polymerase and other proteins to DNA during high-speed replication.</text>
</comment>
<evidence type="ECO:0000256" key="4">
    <source>
        <dbReference type="SAM" id="MobiDB-lite"/>
    </source>
</evidence>
<evidence type="ECO:0000256" key="2">
    <source>
        <dbReference type="ARBA" id="ARBA00023125"/>
    </source>
</evidence>
<dbReference type="GO" id="GO:0003677">
    <property type="term" value="F:DNA binding"/>
    <property type="evidence" value="ECO:0007669"/>
    <property type="project" value="UniProtKB-UniRule"/>
</dbReference>
<dbReference type="Gene3D" id="3.70.10.10">
    <property type="match status" value="1"/>
</dbReference>
<dbReference type="GO" id="GO:0030337">
    <property type="term" value="F:DNA polymerase processivity factor activity"/>
    <property type="evidence" value="ECO:0007669"/>
    <property type="project" value="UniProtKB-UniRule"/>
</dbReference>
<dbReference type="PANTHER" id="PTHR11352:SF0">
    <property type="entry name" value="PROLIFERATING CELL NUCLEAR ANTIGEN"/>
    <property type="match status" value="1"/>
</dbReference>
<comment type="subunit">
    <text evidence="3">Homotrimer. The subunits circularize to form a toroid; DNA passes through its center. Replication factor C (RFC) is required to load the toroid on the DNA.</text>
</comment>
<evidence type="ECO:0000256" key="3">
    <source>
        <dbReference type="HAMAP-Rule" id="MF_00317"/>
    </source>
</evidence>
<feature type="region of interest" description="Disordered" evidence="4">
    <location>
        <begin position="1"/>
        <end position="21"/>
    </location>
</feature>
<feature type="compositionally biased region" description="Acidic residues" evidence="4">
    <location>
        <begin position="7"/>
        <end position="21"/>
    </location>
</feature>
<proteinExistence type="inferred from homology"/>
<dbReference type="HAMAP" id="MF_00317">
    <property type="entry name" value="DNApol_clamp_arch"/>
    <property type="match status" value="1"/>
</dbReference>
<dbReference type="SUPFAM" id="SSF55979">
    <property type="entry name" value="DNA clamp"/>
    <property type="match status" value="2"/>
</dbReference>